<dbReference type="CDD" id="cd01837">
    <property type="entry name" value="SGNH_plant_lipase_like"/>
    <property type="match status" value="1"/>
</dbReference>
<dbReference type="EMBL" id="MTKT01006319">
    <property type="protein sequence ID" value="OWM62807.1"/>
    <property type="molecule type" value="Genomic_DNA"/>
</dbReference>
<dbReference type="PANTHER" id="PTHR45648">
    <property type="entry name" value="GDSL LIPASE/ACYLHYDROLASE FAMILY PROTEIN (AFU_ORTHOLOGUE AFUA_4G14700)"/>
    <property type="match status" value="1"/>
</dbReference>
<dbReference type="PANTHER" id="PTHR45648:SF167">
    <property type="entry name" value="GDSL ESTERASE_LIPASE LTL1"/>
    <property type="match status" value="1"/>
</dbReference>
<dbReference type="InterPro" id="IPR001087">
    <property type="entry name" value="GDSL"/>
</dbReference>
<keyword evidence="4" id="KW-0443">Lipid metabolism</keyword>
<reference evidence="8" key="4">
    <citation type="submission" date="2025-04" db="UniProtKB">
        <authorList>
            <consortium name="RefSeq"/>
        </authorList>
    </citation>
    <scope>IDENTIFICATION</scope>
    <source>
        <tissue evidence="8">Leaf</tissue>
    </source>
</reference>
<evidence type="ECO:0000313" key="7">
    <source>
        <dbReference type="Proteomes" id="UP000515151"/>
    </source>
</evidence>
<keyword evidence="2" id="KW-0378">Hydrolase</keyword>
<evidence type="ECO:0000256" key="4">
    <source>
        <dbReference type="ARBA" id="ARBA00023098"/>
    </source>
</evidence>
<evidence type="ECO:0000256" key="3">
    <source>
        <dbReference type="ARBA" id="ARBA00022963"/>
    </source>
</evidence>
<dbReference type="Proteomes" id="UP000197138">
    <property type="component" value="Unassembled WGS sequence"/>
</dbReference>
<name>A0A218VQJ8_PUNGR</name>
<evidence type="ECO:0000313" key="6">
    <source>
        <dbReference type="Proteomes" id="UP000197138"/>
    </source>
</evidence>
<dbReference type="GO" id="GO:0016788">
    <property type="term" value="F:hydrolase activity, acting on ester bonds"/>
    <property type="evidence" value="ECO:0007669"/>
    <property type="project" value="InterPro"/>
</dbReference>
<dbReference type="InterPro" id="IPR051058">
    <property type="entry name" value="GDSL_Est/Lipase"/>
</dbReference>
<reference evidence="5" key="2">
    <citation type="submission" date="2017-06" db="EMBL/GenBank/DDBJ databases">
        <title>The pomegranate genome and the genomics of punicalagin biosynthesis.</title>
        <authorList>
            <person name="Xu C."/>
        </authorList>
    </citation>
    <scope>NUCLEOTIDE SEQUENCE [LARGE SCALE GENOMIC DNA]</scope>
    <source>
        <tissue evidence="5">Fresh leaf</tissue>
    </source>
</reference>
<dbReference type="Gene3D" id="3.40.50.1110">
    <property type="entry name" value="SGNH hydrolase"/>
    <property type="match status" value="1"/>
</dbReference>
<keyword evidence="3" id="KW-0442">Lipid degradation</keyword>
<dbReference type="AlphaFoldDB" id="A0A218VQJ8"/>
<evidence type="ECO:0000256" key="1">
    <source>
        <dbReference type="ARBA" id="ARBA00008668"/>
    </source>
</evidence>
<dbReference type="SUPFAM" id="SSF52266">
    <property type="entry name" value="SGNH hydrolase"/>
    <property type="match status" value="1"/>
</dbReference>
<dbReference type="OrthoDB" id="1600564at2759"/>
<dbReference type="GO" id="GO:0016042">
    <property type="term" value="P:lipid catabolic process"/>
    <property type="evidence" value="ECO:0007669"/>
    <property type="project" value="UniProtKB-KW"/>
</dbReference>
<accession>A0A218VQJ8</accession>
<organism evidence="5 6">
    <name type="scientific">Punica granatum</name>
    <name type="common">Pomegranate</name>
    <dbReference type="NCBI Taxonomy" id="22663"/>
    <lineage>
        <taxon>Eukaryota</taxon>
        <taxon>Viridiplantae</taxon>
        <taxon>Streptophyta</taxon>
        <taxon>Embryophyta</taxon>
        <taxon>Tracheophyta</taxon>
        <taxon>Spermatophyta</taxon>
        <taxon>Magnoliopsida</taxon>
        <taxon>eudicotyledons</taxon>
        <taxon>Gunneridae</taxon>
        <taxon>Pentapetalae</taxon>
        <taxon>rosids</taxon>
        <taxon>malvids</taxon>
        <taxon>Myrtales</taxon>
        <taxon>Lythraceae</taxon>
        <taxon>Punica</taxon>
    </lineage>
</organism>
<dbReference type="RefSeq" id="XP_031403178.1">
    <property type="nucleotide sequence ID" value="XM_031547318.1"/>
</dbReference>
<proteinExistence type="inferred from homology"/>
<reference evidence="6" key="1">
    <citation type="journal article" date="2017" name="Plant J.">
        <title>The pomegranate (Punica granatum L.) genome and the genomics of punicalagin biosynthesis.</title>
        <authorList>
            <person name="Qin G."/>
            <person name="Xu C."/>
            <person name="Ming R."/>
            <person name="Tang H."/>
            <person name="Guyot R."/>
            <person name="Kramer E.M."/>
            <person name="Hu Y."/>
            <person name="Yi X."/>
            <person name="Qi Y."/>
            <person name="Xu X."/>
            <person name="Gao Z."/>
            <person name="Pan H."/>
            <person name="Jian J."/>
            <person name="Tian Y."/>
            <person name="Yue Z."/>
            <person name="Xu Y."/>
        </authorList>
    </citation>
    <scope>NUCLEOTIDE SEQUENCE [LARGE SCALE GENOMIC DNA]</scope>
    <source>
        <strain evidence="6">cv. Dabenzi</strain>
    </source>
</reference>
<reference evidence="7" key="3">
    <citation type="journal article" date="2020" name="Plant Biotechnol. J.">
        <title>The pomegranate (Punica granatum L.) draft genome dissects genetic divergence between soft- and hard-seeded cultivars.</title>
        <authorList>
            <person name="Luo X."/>
            <person name="Li H."/>
            <person name="Wu Z."/>
            <person name="Yao W."/>
            <person name="Zhao P."/>
            <person name="Cao D."/>
            <person name="Yu H."/>
            <person name="Li K."/>
            <person name="Poudel K."/>
            <person name="Zhao D."/>
            <person name="Zhang F."/>
            <person name="Xia X."/>
            <person name="Chen L."/>
            <person name="Wang Q."/>
            <person name="Jing D."/>
            <person name="Cao S."/>
        </authorList>
    </citation>
    <scope>NUCLEOTIDE SEQUENCE [LARGE SCALE GENOMIC DNA]</scope>
</reference>
<evidence type="ECO:0000313" key="5">
    <source>
        <dbReference type="EMBL" id="OWM62807.1"/>
    </source>
</evidence>
<comment type="similarity">
    <text evidence="1">Belongs to the 'GDSL' lipolytic enzyme family.</text>
</comment>
<dbReference type="Proteomes" id="UP000515151">
    <property type="component" value="Chromosome 7"/>
</dbReference>
<sequence length="380" mass="41629">MTTSSASSTSSFLITALRAISASIVVMMFFSTNTNYLRAEAARAFFVFGDSLVDSGNNNYLATTARADSPPYGIDYPTHRPTGRFSNGLNLPDIISEEIGSESTLPYLNPELTGEKLLVGANFASAGIGVLNDTGVQFVSIIRIYQQFQYFQQYQLRLSALIGEKEAQRRVNGALVLMTLGGNDFVNNYFIPLSPRRRQFSISAFSELVITEYRKILLQLYDLGARRVLVTGTGPLGCVPSELASSGSRNGECAPEPQQAAAIFNPMLVQMLKGLNQELGSDVFVIANAFQMNMDFLKNPQQFGFITSKVACCGQGAYNGMGVCNVLSNLCPDRNVYAFWDPFHPTERATRLIVKQIMSGSTDYMSPMNLSTIMALDSRV</sequence>
<dbReference type="Pfam" id="PF00657">
    <property type="entry name" value="Lipase_GDSL"/>
    <property type="match status" value="1"/>
</dbReference>
<keyword evidence="7" id="KW-1185">Reference proteome</keyword>
<dbReference type="InterPro" id="IPR036514">
    <property type="entry name" value="SGNH_hydro_sf"/>
</dbReference>
<dbReference type="InterPro" id="IPR035669">
    <property type="entry name" value="SGNH_plant_lipase-like"/>
</dbReference>
<protein>
    <submittedName>
        <fullName evidence="8">GDSL esterase/lipase At4g28780</fullName>
    </submittedName>
</protein>
<evidence type="ECO:0000256" key="2">
    <source>
        <dbReference type="ARBA" id="ARBA00022801"/>
    </source>
</evidence>
<dbReference type="GeneID" id="116212676"/>
<evidence type="ECO:0000313" key="8">
    <source>
        <dbReference type="RefSeq" id="XP_031403178.1"/>
    </source>
</evidence>
<gene>
    <name evidence="8" type="primary">LOC116212676</name>
    <name evidence="5" type="ORF">CDL15_Pgr020101</name>
</gene>